<dbReference type="PANTHER" id="PTHR43806">
    <property type="entry name" value="PEPTIDASE S8"/>
    <property type="match status" value="1"/>
</dbReference>
<dbReference type="AlphaFoldDB" id="A0A931MK48"/>
<keyword evidence="9" id="KW-1185">Reference proteome</keyword>
<dbReference type="SUPFAM" id="SSF54897">
    <property type="entry name" value="Protease propeptides/inhibitors"/>
    <property type="match status" value="1"/>
</dbReference>
<organism evidence="8 9">
    <name type="scientific">Novosphingobium aureum</name>
    <dbReference type="NCBI Taxonomy" id="2792964"/>
    <lineage>
        <taxon>Bacteria</taxon>
        <taxon>Pseudomonadati</taxon>
        <taxon>Pseudomonadota</taxon>
        <taxon>Alphaproteobacteria</taxon>
        <taxon>Sphingomonadales</taxon>
        <taxon>Sphingomonadaceae</taxon>
        <taxon>Novosphingobium</taxon>
    </lineage>
</organism>
<accession>A0A931MK48</accession>
<proteinExistence type="inferred from homology"/>
<dbReference type="InterPro" id="IPR000209">
    <property type="entry name" value="Peptidase_S8/S53_dom"/>
</dbReference>
<dbReference type="RefSeq" id="WP_197162068.1">
    <property type="nucleotide sequence ID" value="NZ_JADZGI010000001.1"/>
</dbReference>
<feature type="active site" description="Charge relay system" evidence="5">
    <location>
        <position position="148"/>
    </location>
</feature>
<keyword evidence="2 5" id="KW-0645">Protease</keyword>
<evidence type="ECO:0000313" key="8">
    <source>
        <dbReference type="EMBL" id="MBH0112522.1"/>
    </source>
</evidence>
<dbReference type="GO" id="GO:0004252">
    <property type="term" value="F:serine-type endopeptidase activity"/>
    <property type="evidence" value="ECO:0007669"/>
    <property type="project" value="UniProtKB-UniRule"/>
</dbReference>
<feature type="active site" description="Charge relay system" evidence="5">
    <location>
        <position position="181"/>
    </location>
</feature>
<evidence type="ECO:0000313" key="9">
    <source>
        <dbReference type="Proteomes" id="UP000617634"/>
    </source>
</evidence>
<keyword evidence="4 5" id="KW-0720">Serine protease</keyword>
<dbReference type="Gene3D" id="3.40.50.200">
    <property type="entry name" value="Peptidase S8/S53 domain"/>
    <property type="match status" value="1"/>
</dbReference>
<dbReference type="InterPro" id="IPR022398">
    <property type="entry name" value="Peptidase_S8_His-AS"/>
</dbReference>
<dbReference type="InterPro" id="IPR037045">
    <property type="entry name" value="S8pro/Inhibitor_I9_sf"/>
</dbReference>
<name>A0A931MK48_9SPHN</name>
<gene>
    <name evidence="8" type="ORF">I5E68_06095</name>
</gene>
<evidence type="ECO:0000259" key="7">
    <source>
        <dbReference type="Pfam" id="PF00082"/>
    </source>
</evidence>
<evidence type="ECO:0000256" key="1">
    <source>
        <dbReference type="ARBA" id="ARBA00011073"/>
    </source>
</evidence>
<dbReference type="PRINTS" id="PR00723">
    <property type="entry name" value="SUBTILISIN"/>
</dbReference>
<evidence type="ECO:0000256" key="4">
    <source>
        <dbReference type="ARBA" id="ARBA00022825"/>
    </source>
</evidence>
<dbReference type="InterPro" id="IPR050131">
    <property type="entry name" value="Peptidase_S8_subtilisin-like"/>
</dbReference>
<dbReference type="PROSITE" id="PS51892">
    <property type="entry name" value="SUBTILASE"/>
    <property type="match status" value="1"/>
</dbReference>
<dbReference type="InterPro" id="IPR015500">
    <property type="entry name" value="Peptidase_S8_subtilisin-rel"/>
</dbReference>
<reference evidence="8" key="1">
    <citation type="submission" date="2020-11" db="EMBL/GenBank/DDBJ databases">
        <title>Novosphingobium aureum sp. nov., a marine bacterium isolated from sediment of a salt flat.</title>
        <authorList>
            <person name="Yoo Y."/>
            <person name="Kim J.-J."/>
        </authorList>
    </citation>
    <scope>NUCLEOTIDE SEQUENCE</scope>
    <source>
        <strain evidence="8">YJ-S2-02</strain>
    </source>
</reference>
<dbReference type="PANTHER" id="PTHR43806:SF11">
    <property type="entry name" value="CEREVISIN-RELATED"/>
    <property type="match status" value="1"/>
</dbReference>
<keyword evidence="6" id="KW-0732">Signal</keyword>
<feature type="active site" description="Charge relay system" evidence="5">
    <location>
        <position position="339"/>
    </location>
</feature>
<dbReference type="GO" id="GO:0006508">
    <property type="term" value="P:proteolysis"/>
    <property type="evidence" value="ECO:0007669"/>
    <property type="project" value="UniProtKB-KW"/>
</dbReference>
<evidence type="ECO:0000256" key="6">
    <source>
        <dbReference type="SAM" id="SignalP"/>
    </source>
</evidence>
<dbReference type="PROSITE" id="PS00137">
    <property type="entry name" value="SUBTILASE_HIS"/>
    <property type="match status" value="1"/>
</dbReference>
<dbReference type="InterPro" id="IPR023827">
    <property type="entry name" value="Peptidase_S8_Asp-AS"/>
</dbReference>
<dbReference type="SUPFAM" id="SSF52743">
    <property type="entry name" value="Subtilisin-like"/>
    <property type="match status" value="1"/>
</dbReference>
<evidence type="ECO:0000256" key="5">
    <source>
        <dbReference type="PROSITE-ProRule" id="PRU01240"/>
    </source>
</evidence>
<evidence type="ECO:0000256" key="3">
    <source>
        <dbReference type="ARBA" id="ARBA00022801"/>
    </source>
</evidence>
<dbReference type="Gene3D" id="3.30.70.80">
    <property type="entry name" value="Peptidase S8 propeptide/proteinase inhibitor I9"/>
    <property type="match status" value="1"/>
</dbReference>
<feature type="domain" description="Peptidase S8/S53" evidence="7">
    <location>
        <begin position="146"/>
        <end position="350"/>
    </location>
</feature>
<dbReference type="EMBL" id="JADZGI010000001">
    <property type="protein sequence ID" value="MBH0112522.1"/>
    <property type="molecule type" value="Genomic_DNA"/>
</dbReference>
<dbReference type="Proteomes" id="UP000617634">
    <property type="component" value="Unassembled WGS sequence"/>
</dbReference>
<feature type="chain" id="PRO_5037919085" evidence="6">
    <location>
        <begin position="25"/>
        <end position="374"/>
    </location>
</feature>
<protein>
    <submittedName>
        <fullName evidence="8">S8 family serine peptidase</fullName>
    </submittedName>
</protein>
<dbReference type="PROSITE" id="PS00136">
    <property type="entry name" value="SUBTILASE_ASP"/>
    <property type="match status" value="1"/>
</dbReference>
<comment type="caution">
    <text evidence="8">The sequence shown here is derived from an EMBL/GenBank/DDBJ whole genome shotgun (WGS) entry which is preliminary data.</text>
</comment>
<sequence>MTKTASRILAGLIVSSAMASPAMAQSSGDIIPDSYICVFNAKAVNKGAVVSEAKRAANAAGRQVGHVYTSTIRGFSTHMNAKAVAQMQARNPSIKYCEADRVIALGPVRIAKGKPGGGSSAPAQTTPWGIDRVNGGAAGSYATAWVIDSGIDGSHPDLNVDANRSASFLPRDSSWDDQNGHGTHVAGTIAALDNAIGVIGVAPGAPVVAVRVLDRRGSGSYSGVIAGVDYVGANGKAGDVANMSLGGPTDTALNEAVIAAASKGVRFTLAAGNESDNAANHSPASANGANVYTVSAFAQGDTWASFSNYGNPPIDYAEPGVSITSTYKDEGYATLSGTSMAAPHLAGILLLGSVRSGGTVSGDPAGPADTIGIH</sequence>
<comment type="similarity">
    <text evidence="1 5">Belongs to the peptidase S8 family.</text>
</comment>
<dbReference type="InterPro" id="IPR036852">
    <property type="entry name" value="Peptidase_S8/S53_dom_sf"/>
</dbReference>
<dbReference type="GO" id="GO:0005615">
    <property type="term" value="C:extracellular space"/>
    <property type="evidence" value="ECO:0007669"/>
    <property type="project" value="TreeGrafter"/>
</dbReference>
<dbReference type="Pfam" id="PF00082">
    <property type="entry name" value="Peptidase_S8"/>
    <property type="match status" value="1"/>
</dbReference>
<keyword evidence="3 5" id="KW-0378">Hydrolase</keyword>
<evidence type="ECO:0000256" key="2">
    <source>
        <dbReference type="ARBA" id="ARBA00022670"/>
    </source>
</evidence>
<feature type="signal peptide" evidence="6">
    <location>
        <begin position="1"/>
        <end position="24"/>
    </location>
</feature>